<gene>
    <name evidence="1" type="ORF">SAMN02745111_00346</name>
</gene>
<evidence type="ECO:0000313" key="2">
    <source>
        <dbReference type="Proteomes" id="UP000190814"/>
    </source>
</evidence>
<organism evidence="1 2">
    <name type="scientific">Eubacterium uniforme</name>
    <dbReference type="NCBI Taxonomy" id="39495"/>
    <lineage>
        <taxon>Bacteria</taxon>
        <taxon>Bacillati</taxon>
        <taxon>Bacillota</taxon>
        <taxon>Clostridia</taxon>
        <taxon>Eubacteriales</taxon>
        <taxon>Eubacteriaceae</taxon>
        <taxon>Eubacterium</taxon>
    </lineage>
</organism>
<protein>
    <submittedName>
        <fullName evidence="1">Uncharacterized protein</fullName>
    </submittedName>
</protein>
<dbReference type="Proteomes" id="UP000190814">
    <property type="component" value="Unassembled WGS sequence"/>
</dbReference>
<evidence type="ECO:0000313" key="1">
    <source>
        <dbReference type="EMBL" id="SKA61018.1"/>
    </source>
</evidence>
<dbReference type="AlphaFoldDB" id="A0A1T4V7Q7"/>
<dbReference type="STRING" id="39495.SAMN02745111_00346"/>
<reference evidence="1 2" key="1">
    <citation type="submission" date="2017-02" db="EMBL/GenBank/DDBJ databases">
        <authorList>
            <person name="Peterson S.W."/>
        </authorList>
    </citation>
    <scope>NUCLEOTIDE SEQUENCE [LARGE SCALE GENOMIC DNA]</scope>
    <source>
        <strain evidence="1 2">ATCC 35992</strain>
    </source>
</reference>
<name>A0A1T4V7Q7_9FIRM</name>
<proteinExistence type="predicted"/>
<dbReference type="OrthoDB" id="1952571at2"/>
<dbReference type="EMBL" id="FUXZ01000003">
    <property type="protein sequence ID" value="SKA61018.1"/>
    <property type="molecule type" value="Genomic_DNA"/>
</dbReference>
<accession>A0A1T4V7Q7</accession>
<sequence>MIDTSNGVYVYYSNKKLRYARINDVLCEVPVDNYIYISNDEDIDDKCTKWGNNIIRPITSEEIEYLYEIDHYVLCNGRKYKWYHVKKEENIIQVDADEYEDVDTKYKYVIHDRDAHFLEVPIDEVTLYETKTYYDKDKFINEDIREVLSEETYLIDEPWWLEESDKN</sequence>
<dbReference type="RefSeq" id="WP_078765240.1">
    <property type="nucleotide sequence ID" value="NZ_FUXZ01000003.1"/>
</dbReference>
<keyword evidence="2" id="KW-1185">Reference proteome</keyword>